<evidence type="ECO:0000259" key="11">
    <source>
        <dbReference type="Pfam" id="PF01636"/>
    </source>
</evidence>
<evidence type="ECO:0000313" key="13">
    <source>
        <dbReference type="Proteomes" id="UP000320653"/>
    </source>
</evidence>
<dbReference type="PANTHER" id="PTHR33540">
    <property type="entry name" value="TRNA THREONYLCARBAMOYLADENOSINE BIOSYNTHESIS PROTEIN TSAE"/>
    <property type="match status" value="1"/>
</dbReference>
<dbReference type="PIRSF" id="PIRSF036599">
    <property type="entry name" value="AtpPhos"/>
    <property type="match status" value="1"/>
</dbReference>
<dbReference type="InterPro" id="IPR011009">
    <property type="entry name" value="Kinase-like_dom_sf"/>
</dbReference>
<evidence type="ECO:0000313" key="12">
    <source>
        <dbReference type="EMBL" id="TWF46647.1"/>
    </source>
</evidence>
<evidence type="ECO:0000256" key="8">
    <source>
        <dbReference type="ARBA" id="ARBA00022840"/>
    </source>
</evidence>
<comment type="caution">
    <text evidence="12">The sequence shown here is derived from an EMBL/GenBank/DDBJ whole genome shotgun (WGS) entry which is preliminary data.</text>
</comment>
<gene>
    <name evidence="12" type="ORF">FHW37_11393</name>
</gene>
<dbReference type="OrthoDB" id="9809275at2"/>
<reference evidence="12 13" key="1">
    <citation type="submission" date="2019-06" db="EMBL/GenBank/DDBJ databases">
        <title>Sorghum-associated microbial communities from plants grown in Nebraska, USA.</title>
        <authorList>
            <person name="Schachtman D."/>
        </authorList>
    </citation>
    <scope>NUCLEOTIDE SEQUENCE [LARGE SCALE GENOMIC DNA]</scope>
    <source>
        <strain evidence="12 13">1225</strain>
    </source>
</reference>
<keyword evidence="4" id="KW-0963">Cytoplasm</keyword>
<keyword evidence="13" id="KW-1185">Reference proteome</keyword>
<sequence length="507" mass="56514">MTSDPVVAQSVTIELADERQTIEFGEDLALALKIGDCLALSGDLGAGKSTLARALLRALAEDDDLEVPSPTFTLVQTYDLRIAAAHFDLYRLSDSSELDELGFDEALSNGICLVEWPEMADGLLPANTIWLKLEHHDRGRRATITAGATELARIRRVLAIRHFLEASGHAGARRRFLTGDASMRAYEKVTTETGESLILMDWPKRPEGPPVLDGKPYPKVAHIAEDAYPFVAIANYLREIGLVAPEILNVDYEQGILLIEDLGSEGVLDENGAPIADRYRESVVCLAFLHGHPMRQDLLLPDGHLHHIPDFDPTAMKMEARLLLDWYLPAQTGSPASAERRDAYLGIWDDLIKQLRDAEKNLLLRDFHSPNIIWRPEQSGVRRVGLIDFQDAMIGPTAYDLASIMQDARVDVPKALSDQMMVDYVALRRSLGSFDEAGFQKAWAIMAAQRNCKLAGLWVRLKQRDGKPGYMKHMPRTLRYLSTALRHEALTPLREWCHGAGIELPES</sequence>
<keyword evidence="5" id="KW-0819">tRNA processing</keyword>
<dbReference type="Gene3D" id="3.30.200.20">
    <property type="entry name" value="Phosphorylase Kinase, domain 1"/>
    <property type="match status" value="1"/>
</dbReference>
<dbReference type="Gene3D" id="3.90.1200.10">
    <property type="match status" value="1"/>
</dbReference>
<dbReference type="GO" id="GO:0005524">
    <property type="term" value="F:ATP binding"/>
    <property type="evidence" value="ECO:0007669"/>
    <property type="project" value="UniProtKB-KW"/>
</dbReference>
<evidence type="ECO:0000256" key="3">
    <source>
        <dbReference type="ARBA" id="ARBA00019010"/>
    </source>
</evidence>
<keyword evidence="8" id="KW-0067">ATP-binding</keyword>
<evidence type="ECO:0000256" key="6">
    <source>
        <dbReference type="ARBA" id="ARBA00022723"/>
    </source>
</evidence>
<evidence type="ECO:0000256" key="5">
    <source>
        <dbReference type="ARBA" id="ARBA00022694"/>
    </source>
</evidence>
<dbReference type="NCBIfam" id="TIGR00150">
    <property type="entry name" value="T6A_YjeE"/>
    <property type="match status" value="1"/>
</dbReference>
<dbReference type="Gene3D" id="3.40.50.300">
    <property type="entry name" value="P-loop containing nucleotide triphosphate hydrolases"/>
    <property type="match status" value="1"/>
</dbReference>
<keyword evidence="7" id="KW-0547">Nucleotide-binding</keyword>
<dbReference type="SUPFAM" id="SSF52540">
    <property type="entry name" value="P-loop containing nucleoside triphosphate hydrolases"/>
    <property type="match status" value="1"/>
</dbReference>
<dbReference type="Pfam" id="PF01636">
    <property type="entry name" value="APH"/>
    <property type="match status" value="1"/>
</dbReference>
<dbReference type="InterPro" id="IPR027417">
    <property type="entry name" value="P-loop_NTPase"/>
</dbReference>
<dbReference type="SUPFAM" id="SSF56112">
    <property type="entry name" value="Protein kinase-like (PK-like)"/>
    <property type="match status" value="1"/>
</dbReference>
<name>A0A561Q8I0_9HYPH</name>
<keyword evidence="6" id="KW-0479">Metal-binding</keyword>
<keyword evidence="9" id="KW-0460">Magnesium</keyword>
<evidence type="ECO:0000256" key="10">
    <source>
        <dbReference type="ARBA" id="ARBA00032441"/>
    </source>
</evidence>
<dbReference type="Pfam" id="PF02367">
    <property type="entry name" value="TsaE"/>
    <property type="match status" value="1"/>
</dbReference>
<dbReference type="EMBL" id="VIWP01000013">
    <property type="protein sequence ID" value="TWF46647.1"/>
    <property type="molecule type" value="Genomic_DNA"/>
</dbReference>
<dbReference type="GO" id="GO:0002949">
    <property type="term" value="P:tRNA threonylcarbamoyladenosine modification"/>
    <property type="evidence" value="ECO:0007669"/>
    <property type="project" value="InterPro"/>
</dbReference>
<dbReference type="PANTHER" id="PTHR33540:SF2">
    <property type="entry name" value="TRNA THREONYLCARBAMOYLADENOSINE BIOSYNTHESIS PROTEIN TSAE"/>
    <property type="match status" value="1"/>
</dbReference>
<organism evidence="12 13">
    <name type="scientific">Neorhizobium alkalisoli</name>
    <dbReference type="NCBI Taxonomy" id="528178"/>
    <lineage>
        <taxon>Bacteria</taxon>
        <taxon>Pseudomonadati</taxon>
        <taxon>Pseudomonadota</taxon>
        <taxon>Alphaproteobacteria</taxon>
        <taxon>Hyphomicrobiales</taxon>
        <taxon>Rhizobiaceae</taxon>
        <taxon>Rhizobium/Agrobacterium group</taxon>
        <taxon>Neorhizobium</taxon>
    </lineage>
</organism>
<dbReference type="GO" id="GO:0005737">
    <property type="term" value="C:cytoplasm"/>
    <property type="evidence" value="ECO:0007669"/>
    <property type="project" value="UniProtKB-SubCell"/>
</dbReference>
<protein>
    <recommendedName>
        <fullName evidence="3">tRNA threonylcarbamoyladenosine biosynthesis protein TsaE</fullName>
    </recommendedName>
    <alternativeName>
        <fullName evidence="10">t(6)A37 threonylcarbamoyladenosine biosynthesis protein TsaE</fullName>
    </alternativeName>
</protein>
<evidence type="ECO:0000256" key="2">
    <source>
        <dbReference type="ARBA" id="ARBA00007599"/>
    </source>
</evidence>
<dbReference type="InterPro" id="IPR003442">
    <property type="entry name" value="T6A_TsaE"/>
</dbReference>
<comment type="subcellular location">
    <subcellularLocation>
        <location evidence="1">Cytoplasm</location>
    </subcellularLocation>
</comment>
<comment type="similarity">
    <text evidence="2">Belongs to the TsaE family.</text>
</comment>
<dbReference type="Proteomes" id="UP000320653">
    <property type="component" value="Unassembled WGS sequence"/>
</dbReference>
<dbReference type="RefSeq" id="WP_145642959.1">
    <property type="nucleotide sequence ID" value="NZ_VIWP01000013.1"/>
</dbReference>
<feature type="domain" description="Aminoglycoside phosphotransferase" evidence="11">
    <location>
        <begin position="175"/>
        <end position="424"/>
    </location>
</feature>
<evidence type="ECO:0000256" key="1">
    <source>
        <dbReference type="ARBA" id="ARBA00004496"/>
    </source>
</evidence>
<dbReference type="InterPro" id="IPR002575">
    <property type="entry name" value="Aminoglycoside_PTrfase"/>
</dbReference>
<evidence type="ECO:0000256" key="7">
    <source>
        <dbReference type="ARBA" id="ARBA00022741"/>
    </source>
</evidence>
<evidence type="ECO:0000256" key="4">
    <source>
        <dbReference type="ARBA" id="ARBA00022490"/>
    </source>
</evidence>
<accession>A0A561Q8I0</accession>
<dbReference type="AlphaFoldDB" id="A0A561Q8I0"/>
<evidence type="ECO:0000256" key="9">
    <source>
        <dbReference type="ARBA" id="ARBA00022842"/>
    </source>
</evidence>
<dbReference type="GO" id="GO:0046872">
    <property type="term" value="F:metal ion binding"/>
    <property type="evidence" value="ECO:0007669"/>
    <property type="project" value="UniProtKB-KW"/>
</dbReference>
<dbReference type="InterPro" id="IPR012180">
    <property type="entry name" value="Bifunc_ATPase/PTrfase"/>
</dbReference>
<proteinExistence type="inferred from homology"/>